<evidence type="ECO:0000313" key="1">
    <source>
        <dbReference type="EMBL" id="KAJ7324382.1"/>
    </source>
</evidence>
<dbReference type="AlphaFoldDB" id="A0A9Q0XS95"/>
<feature type="non-terminal residue" evidence="1">
    <location>
        <position position="1"/>
    </location>
</feature>
<comment type="caution">
    <text evidence="1">The sequence shown here is derived from an EMBL/GenBank/DDBJ whole genome shotgun (WGS) entry which is preliminary data.</text>
</comment>
<organism evidence="1 2">
    <name type="scientific">Phrynocephalus forsythii</name>
    <dbReference type="NCBI Taxonomy" id="171643"/>
    <lineage>
        <taxon>Eukaryota</taxon>
        <taxon>Metazoa</taxon>
        <taxon>Chordata</taxon>
        <taxon>Craniata</taxon>
        <taxon>Vertebrata</taxon>
        <taxon>Euteleostomi</taxon>
        <taxon>Lepidosauria</taxon>
        <taxon>Squamata</taxon>
        <taxon>Bifurcata</taxon>
        <taxon>Unidentata</taxon>
        <taxon>Episquamata</taxon>
        <taxon>Toxicofera</taxon>
        <taxon>Iguania</taxon>
        <taxon>Acrodonta</taxon>
        <taxon>Agamidae</taxon>
        <taxon>Agaminae</taxon>
        <taxon>Phrynocephalus</taxon>
    </lineage>
</organism>
<reference evidence="1" key="1">
    <citation type="journal article" date="2023" name="DNA Res.">
        <title>Chromosome-level genome assembly of Phrynocephalus forsythii using third-generation DNA sequencing and Hi-C analysis.</title>
        <authorList>
            <person name="Qi Y."/>
            <person name="Zhao W."/>
            <person name="Zhao Y."/>
            <person name="Niu C."/>
            <person name="Cao S."/>
            <person name="Zhang Y."/>
        </authorList>
    </citation>
    <scope>NUCLEOTIDE SEQUENCE</scope>
    <source>
        <tissue evidence="1">Muscle</tissue>
    </source>
</reference>
<evidence type="ECO:0000313" key="2">
    <source>
        <dbReference type="Proteomes" id="UP001142489"/>
    </source>
</evidence>
<dbReference type="Proteomes" id="UP001142489">
    <property type="component" value="Unassembled WGS sequence"/>
</dbReference>
<keyword evidence="2" id="KW-1185">Reference proteome</keyword>
<gene>
    <name evidence="1" type="ORF">JRQ81_017402</name>
</gene>
<name>A0A9Q0XS95_9SAUR</name>
<protein>
    <submittedName>
        <fullName evidence="1">Uncharacterized protein</fullName>
    </submittedName>
</protein>
<dbReference type="EMBL" id="JAPFRF010000008">
    <property type="protein sequence ID" value="KAJ7324382.1"/>
    <property type="molecule type" value="Genomic_DNA"/>
</dbReference>
<sequence>VLRTPDATARHVCGTRLDQNTFGTWTQRLTPVSKGMEWITLICSMEAQRESPEYDMGM</sequence>
<proteinExistence type="predicted"/>
<accession>A0A9Q0XS95</accession>
<feature type="non-terminal residue" evidence="1">
    <location>
        <position position="58"/>
    </location>
</feature>